<evidence type="ECO:0000256" key="4">
    <source>
        <dbReference type="ARBA" id="ARBA00022692"/>
    </source>
</evidence>
<evidence type="ECO:0000256" key="1">
    <source>
        <dbReference type="ARBA" id="ARBA00004651"/>
    </source>
</evidence>
<organism evidence="12 13">
    <name type="scientific">Sus scrofa</name>
    <name type="common">Pig</name>
    <dbReference type="NCBI Taxonomy" id="9823"/>
    <lineage>
        <taxon>Eukaryota</taxon>
        <taxon>Metazoa</taxon>
        <taxon>Chordata</taxon>
        <taxon>Craniata</taxon>
        <taxon>Vertebrata</taxon>
        <taxon>Euteleostomi</taxon>
        <taxon>Mammalia</taxon>
        <taxon>Eutheria</taxon>
        <taxon>Laurasiatheria</taxon>
        <taxon>Artiodactyla</taxon>
        <taxon>Suina</taxon>
        <taxon>Suidae</taxon>
        <taxon>Sus</taxon>
    </lineage>
</organism>
<evidence type="ECO:0000256" key="3">
    <source>
        <dbReference type="ARBA" id="ARBA00022606"/>
    </source>
</evidence>
<evidence type="ECO:0000256" key="11">
    <source>
        <dbReference type="SAM" id="Phobius"/>
    </source>
</evidence>
<evidence type="ECO:0000256" key="5">
    <source>
        <dbReference type="ARBA" id="ARBA00022725"/>
    </source>
</evidence>
<dbReference type="InterPro" id="IPR000725">
    <property type="entry name" value="Olfact_rcpt"/>
</dbReference>
<dbReference type="Proteomes" id="UP000694724">
    <property type="component" value="Unplaced"/>
</dbReference>
<accession>A0A8D1RJ91</accession>
<name>A0A8D1RJ91_PIG</name>
<keyword evidence="2" id="KW-1003">Cell membrane</keyword>
<evidence type="ECO:0000256" key="2">
    <source>
        <dbReference type="ARBA" id="ARBA00022475"/>
    </source>
</evidence>
<feature type="transmembrane region" description="Helical" evidence="11">
    <location>
        <begin position="40"/>
        <end position="66"/>
    </location>
</feature>
<keyword evidence="5" id="KW-0552">Olfaction</keyword>
<keyword evidence="4 11" id="KW-0812">Transmembrane</keyword>
<dbReference type="GO" id="GO:0004984">
    <property type="term" value="F:olfactory receptor activity"/>
    <property type="evidence" value="ECO:0007669"/>
    <property type="project" value="InterPro"/>
</dbReference>
<evidence type="ECO:0000256" key="6">
    <source>
        <dbReference type="ARBA" id="ARBA00022989"/>
    </source>
</evidence>
<dbReference type="InterPro" id="IPR047132">
    <property type="entry name" value="Olfact_rcpt_6C-like"/>
</dbReference>
<evidence type="ECO:0000256" key="9">
    <source>
        <dbReference type="ARBA" id="ARBA00023170"/>
    </source>
</evidence>
<evidence type="ECO:0000256" key="8">
    <source>
        <dbReference type="ARBA" id="ARBA00023136"/>
    </source>
</evidence>
<dbReference type="SUPFAM" id="SSF81321">
    <property type="entry name" value="Family A G protein-coupled receptor-like"/>
    <property type="match status" value="1"/>
</dbReference>
<keyword evidence="6 11" id="KW-1133">Transmembrane helix</keyword>
<keyword evidence="8 11" id="KW-0472">Membrane</keyword>
<keyword evidence="7" id="KW-0297">G-protein coupled receptor</keyword>
<dbReference type="Pfam" id="PF13853">
    <property type="entry name" value="7tm_4"/>
    <property type="match status" value="1"/>
</dbReference>
<keyword evidence="10" id="KW-0807">Transducer</keyword>
<dbReference type="PANTHER" id="PTHR26454">
    <property type="entry name" value="OLFACTORY RECEPTOR"/>
    <property type="match status" value="1"/>
</dbReference>
<comment type="subcellular location">
    <subcellularLocation>
        <location evidence="1">Cell membrane</location>
        <topology evidence="1">Multi-pass membrane protein</topology>
    </subcellularLocation>
</comment>
<evidence type="ECO:0008006" key="14">
    <source>
        <dbReference type="Google" id="ProtNLM"/>
    </source>
</evidence>
<reference evidence="12" key="1">
    <citation type="submission" date="2025-08" db="UniProtKB">
        <authorList>
            <consortium name="Ensembl"/>
        </authorList>
    </citation>
    <scope>IDENTIFICATION</scope>
</reference>
<keyword evidence="3" id="KW-0716">Sensory transduction</keyword>
<dbReference type="GO" id="GO:0004930">
    <property type="term" value="F:G protein-coupled receptor activity"/>
    <property type="evidence" value="ECO:0007669"/>
    <property type="project" value="UniProtKB-KW"/>
</dbReference>
<evidence type="ECO:0000256" key="10">
    <source>
        <dbReference type="ARBA" id="ARBA00023224"/>
    </source>
</evidence>
<dbReference type="PANTHER" id="PTHR26454:SF19">
    <property type="entry name" value="OLFACTORY RECEPTOR 6C68"/>
    <property type="match status" value="1"/>
</dbReference>
<proteinExistence type="predicted"/>
<evidence type="ECO:0000256" key="7">
    <source>
        <dbReference type="ARBA" id="ARBA00023040"/>
    </source>
</evidence>
<evidence type="ECO:0000313" key="12">
    <source>
        <dbReference type="Ensembl" id="ENSSSCP00055034079.1"/>
    </source>
</evidence>
<protein>
    <recommendedName>
        <fullName evidence="14">G-protein coupled receptors family 1 profile domain-containing protein</fullName>
    </recommendedName>
</protein>
<dbReference type="Ensembl" id="ENSSSCT00055042827.1">
    <property type="protein sequence ID" value="ENSSSCP00055034079.1"/>
    <property type="gene ID" value="ENSSSCG00055021825.1"/>
</dbReference>
<sequence length="174" mass="19604">MIILPPLSLGFHLEFCDSNVIDHLACDASPMLKISCSLTWLPYQMIIASAVLTIITLACVFLSYTYKDNSKIPFSTKKKKNKTFSTCSSHMIVVSITFGRCIFSYSKPSEKEEVNLNKGVSLLISFISPMLNPFICTLRNKQVKQVFHDSLKKNCIFFKKVKCGVPIVAQRKPI</sequence>
<dbReference type="PRINTS" id="PR00245">
    <property type="entry name" value="OLFACTORYR"/>
</dbReference>
<dbReference type="Gene3D" id="1.20.1070.10">
    <property type="entry name" value="Rhodopsin 7-helix transmembrane proteins"/>
    <property type="match status" value="1"/>
</dbReference>
<dbReference type="GO" id="GO:0005886">
    <property type="term" value="C:plasma membrane"/>
    <property type="evidence" value="ECO:0007669"/>
    <property type="project" value="UniProtKB-SubCell"/>
</dbReference>
<dbReference type="AlphaFoldDB" id="A0A8D1RJ91"/>
<evidence type="ECO:0000313" key="13">
    <source>
        <dbReference type="Proteomes" id="UP000694724"/>
    </source>
</evidence>
<keyword evidence="9" id="KW-0675">Receptor</keyword>